<accession>A0A9D6QU93</accession>
<sequence length="426" mass="47434">MRKILIALSVVLAMVFFVPGQSFARFIWANPGESPFTPANTQGIETHIRQMSSLPKEVQDDLIRQVQDALVAKAALKQLIDAEPSLTTEEKSTAWEQYANAPAPFFNVEELEKRSLPQPVLKKARALVKIPTVAFLKPGQEFDYMASGKDRIVRDVVYTPAPGMQASVPAIHRQGSELKAYIFEASKDGMGYVIVMPTICNNLAMYRHQLNLAQPAPTPRATPDGTPTATLQPLGPEWKIFHIREWRPGPTANKLVGHDGYQSRDLGFELTEHHSRGAKTEALAEHLACGYFTFKIFGVRATAIGQPFVQNGKIQDTIGQKYVVRHYDDNLVDLAIETPVCQGEGDIAFKRIEDPSAAWVLPHSVVYVEGAKERHYQYPRTQALKTCSGLGNDWKICGRNVVAEIGEFAQEFADLTVTRFNFRIGQ</sequence>
<dbReference type="AlphaFoldDB" id="A0A9D6QU93"/>
<proteinExistence type="predicted"/>
<comment type="caution">
    <text evidence="1">The sequence shown here is derived from an EMBL/GenBank/DDBJ whole genome shotgun (WGS) entry which is preliminary data.</text>
</comment>
<gene>
    <name evidence="1" type="ORF">HY220_04255</name>
</gene>
<protein>
    <submittedName>
        <fullName evidence="1">Uncharacterized protein</fullName>
    </submittedName>
</protein>
<reference evidence="1" key="1">
    <citation type="submission" date="2020-07" db="EMBL/GenBank/DDBJ databases">
        <title>Huge and variable diversity of episymbiotic CPR bacteria and DPANN archaea in groundwater ecosystems.</title>
        <authorList>
            <person name="He C.Y."/>
            <person name="Keren R."/>
            <person name="Whittaker M."/>
            <person name="Farag I.F."/>
            <person name="Doudna J."/>
            <person name="Cate J.H.D."/>
            <person name="Banfield J.F."/>
        </authorList>
    </citation>
    <scope>NUCLEOTIDE SEQUENCE</scope>
    <source>
        <strain evidence="1">NC_groundwater_972_Pr1_S-0.2um_49_27</strain>
    </source>
</reference>
<name>A0A9D6QU93_9BACT</name>
<dbReference type="Proteomes" id="UP000808388">
    <property type="component" value="Unassembled WGS sequence"/>
</dbReference>
<dbReference type="EMBL" id="JACQCQ010000013">
    <property type="protein sequence ID" value="MBI3627922.1"/>
    <property type="molecule type" value="Genomic_DNA"/>
</dbReference>
<evidence type="ECO:0000313" key="2">
    <source>
        <dbReference type="Proteomes" id="UP000808388"/>
    </source>
</evidence>
<evidence type="ECO:0000313" key="1">
    <source>
        <dbReference type="EMBL" id="MBI3627922.1"/>
    </source>
</evidence>
<organism evidence="1 2">
    <name type="scientific">Candidatus Sungiibacteriota bacterium</name>
    <dbReference type="NCBI Taxonomy" id="2750080"/>
    <lineage>
        <taxon>Bacteria</taxon>
        <taxon>Candidatus Sungiibacteriota</taxon>
    </lineage>
</organism>